<evidence type="ECO:0000313" key="1">
    <source>
        <dbReference type="Proteomes" id="UP000827889"/>
    </source>
</evidence>
<sequence length="228" mass="25068">MASVDITMISATNLKACNVRLAASLSGDQSDNKQRTPVHKKGSTANTWKDHTFKFTVREAAPLGTRLKFKIEKKEPFLNPFFCFKKGSFFGRKTTYVVGEVDVLLYGRAGDMNPTVRSCEVRSSSLETVAVLKFSYKFSEQFPVEAPPELEEETVTATPAAERPRTGNATPAYFHVPRAGYVPAATPPPPKHHPRRNFPGRVRNAVAVNAMASVISNLVFEGGNFTDA</sequence>
<reference evidence="2" key="1">
    <citation type="submission" date="2025-08" db="UniProtKB">
        <authorList>
            <consortium name="RefSeq"/>
        </authorList>
    </citation>
    <scope>IDENTIFICATION</scope>
    <source>
        <tissue evidence="2">Leaf</tissue>
    </source>
</reference>
<keyword evidence="1" id="KW-1185">Reference proteome</keyword>
<accession>A0ABM3HJ45</accession>
<evidence type="ECO:0000313" key="2">
    <source>
        <dbReference type="RefSeq" id="XP_048136621.1"/>
    </source>
</evidence>
<dbReference type="PANTHER" id="PTHR32246:SF163">
    <property type="entry name" value="PROTEIN SRC2-LIKE"/>
    <property type="match status" value="1"/>
</dbReference>
<name>A0ABM3HJ45_9MYRT</name>
<dbReference type="PANTHER" id="PTHR32246">
    <property type="entry name" value="INGRESSION PROTEIN FIC1"/>
    <property type="match status" value="1"/>
</dbReference>
<dbReference type="GeneID" id="125315502"/>
<dbReference type="Proteomes" id="UP000827889">
    <property type="component" value="Chromosome 6"/>
</dbReference>
<proteinExistence type="predicted"/>
<organism evidence="1 2">
    <name type="scientific">Rhodamnia argentea</name>
    <dbReference type="NCBI Taxonomy" id="178133"/>
    <lineage>
        <taxon>Eukaryota</taxon>
        <taxon>Viridiplantae</taxon>
        <taxon>Streptophyta</taxon>
        <taxon>Embryophyta</taxon>
        <taxon>Tracheophyta</taxon>
        <taxon>Spermatophyta</taxon>
        <taxon>Magnoliopsida</taxon>
        <taxon>eudicotyledons</taxon>
        <taxon>Gunneridae</taxon>
        <taxon>Pentapetalae</taxon>
        <taxon>rosids</taxon>
        <taxon>malvids</taxon>
        <taxon>Myrtales</taxon>
        <taxon>Myrtaceae</taxon>
        <taxon>Myrtoideae</taxon>
        <taxon>Myrteae</taxon>
        <taxon>Australasian group</taxon>
        <taxon>Rhodamnia</taxon>
    </lineage>
</organism>
<dbReference type="RefSeq" id="XP_048136621.1">
    <property type="nucleotide sequence ID" value="XM_048280664.1"/>
</dbReference>
<protein>
    <submittedName>
        <fullName evidence="2">Uncharacterized protein LOC125315502</fullName>
    </submittedName>
</protein>
<gene>
    <name evidence="2" type="primary">LOC125315502</name>
</gene>